<dbReference type="GO" id="GO:0003677">
    <property type="term" value="F:DNA binding"/>
    <property type="evidence" value="ECO:0007669"/>
    <property type="project" value="UniProtKB-KW"/>
</dbReference>
<reference evidence="5 6" key="1">
    <citation type="submission" date="2019-07" db="EMBL/GenBank/DDBJ databases">
        <title>Genomic Encyclopedia of Type Strains, Phase IV (KMG-IV): sequencing the most valuable type-strain genomes for metagenomic binning, comparative biology and taxonomic classification.</title>
        <authorList>
            <person name="Goeker M."/>
        </authorList>
    </citation>
    <scope>NUCLEOTIDE SEQUENCE [LARGE SCALE GENOMIC DNA]</scope>
    <source>
        <strain evidence="5 6">SS015</strain>
    </source>
</reference>
<feature type="domain" description="HTH arsR-type" evidence="4">
    <location>
        <begin position="24"/>
        <end position="118"/>
    </location>
</feature>
<keyword evidence="2" id="KW-0238">DNA-binding</keyword>
<evidence type="ECO:0000256" key="1">
    <source>
        <dbReference type="ARBA" id="ARBA00023015"/>
    </source>
</evidence>
<keyword evidence="3" id="KW-0804">Transcription</keyword>
<accession>A0A5D3WJA5</accession>
<dbReference type="GO" id="GO:0003700">
    <property type="term" value="F:DNA-binding transcription factor activity"/>
    <property type="evidence" value="ECO:0007669"/>
    <property type="project" value="InterPro"/>
</dbReference>
<dbReference type="InterPro" id="IPR036388">
    <property type="entry name" value="WH-like_DNA-bd_sf"/>
</dbReference>
<dbReference type="CDD" id="cd00090">
    <property type="entry name" value="HTH_ARSR"/>
    <property type="match status" value="1"/>
</dbReference>
<dbReference type="InterPro" id="IPR011991">
    <property type="entry name" value="ArsR-like_HTH"/>
</dbReference>
<dbReference type="InterPro" id="IPR036390">
    <property type="entry name" value="WH_DNA-bd_sf"/>
</dbReference>
<evidence type="ECO:0000313" key="5">
    <source>
        <dbReference type="EMBL" id="TYO97602.1"/>
    </source>
</evidence>
<keyword evidence="6" id="KW-1185">Reference proteome</keyword>
<dbReference type="InterPro" id="IPR051011">
    <property type="entry name" value="Metal_resp_trans_reg"/>
</dbReference>
<evidence type="ECO:0000259" key="4">
    <source>
        <dbReference type="PROSITE" id="PS50987"/>
    </source>
</evidence>
<dbReference type="PANTHER" id="PTHR43132:SF6">
    <property type="entry name" value="HTH-TYPE TRANSCRIPTIONAL REPRESSOR CZRA"/>
    <property type="match status" value="1"/>
</dbReference>
<dbReference type="SMART" id="SM00418">
    <property type="entry name" value="HTH_ARSR"/>
    <property type="match status" value="1"/>
</dbReference>
<dbReference type="InterPro" id="IPR018334">
    <property type="entry name" value="ArsR_HTH"/>
</dbReference>
<dbReference type="PRINTS" id="PR00778">
    <property type="entry name" value="HTHARSR"/>
</dbReference>
<dbReference type="RefSeq" id="WP_148896251.1">
    <property type="nucleotide sequence ID" value="NZ_VNIB01000009.1"/>
</dbReference>
<name>A0A5D3WJA5_9BACT</name>
<dbReference type="EMBL" id="VNIB01000009">
    <property type="protein sequence ID" value="TYO97602.1"/>
    <property type="molecule type" value="Genomic_DNA"/>
</dbReference>
<dbReference type="OrthoDB" id="9810923at2"/>
<keyword evidence="1" id="KW-0805">Transcription regulation</keyword>
<dbReference type="Proteomes" id="UP000324159">
    <property type="component" value="Unassembled WGS sequence"/>
</dbReference>
<dbReference type="PANTHER" id="PTHR43132">
    <property type="entry name" value="ARSENICAL RESISTANCE OPERON REPRESSOR ARSR-RELATED"/>
    <property type="match status" value="1"/>
</dbReference>
<dbReference type="Pfam" id="PF01022">
    <property type="entry name" value="HTH_5"/>
    <property type="match status" value="1"/>
</dbReference>
<dbReference type="NCBIfam" id="NF033788">
    <property type="entry name" value="HTH_metalloreg"/>
    <property type="match status" value="1"/>
</dbReference>
<gene>
    <name evidence="5" type="ORF">EDC39_1095</name>
</gene>
<organism evidence="5 6">
    <name type="scientific">Geothermobacter ehrlichii</name>
    <dbReference type="NCBI Taxonomy" id="213224"/>
    <lineage>
        <taxon>Bacteria</taxon>
        <taxon>Pseudomonadati</taxon>
        <taxon>Thermodesulfobacteriota</taxon>
        <taxon>Desulfuromonadia</taxon>
        <taxon>Desulfuromonadales</taxon>
        <taxon>Geothermobacteraceae</taxon>
        <taxon>Geothermobacter</taxon>
    </lineage>
</organism>
<sequence length="118" mass="13373">MDTDVCQVTVIDRQRIDRAARQMPSEPVLTEVAATFKLLGDPTRLKILHALAAGELCVCDLAALLELSVSAVSHQLRLLRGQGVVRFRREGKIVYYQLEDEHIRQVMSDMRTHIESCR</sequence>
<proteinExistence type="predicted"/>
<protein>
    <submittedName>
        <fullName evidence="5">ArsR family transcriptional regulator</fullName>
    </submittedName>
</protein>
<comment type="caution">
    <text evidence="5">The sequence shown here is derived from an EMBL/GenBank/DDBJ whole genome shotgun (WGS) entry which is preliminary data.</text>
</comment>
<dbReference type="AlphaFoldDB" id="A0A5D3WJA5"/>
<dbReference type="PROSITE" id="PS00846">
    <property type="entry name" value="HTH_ARSR_1"/>
    <property type="match status" value="1"/>
</dbReference>
<dbReference type="InterPro" id="IPR001845">
    <property type="entry name" value="HTH_ArsR_DNA-bd_dom"/>
</dbReference>
<evidence type="ECO:0000256" key="2">
    <source>
        <dbReference type="ARBA" id="ARBA00023125"/>
    </source>
</evidence>
<evidence type="ECO:0000256" key="3">
    <source>
        <dbReference type="ARBA" id="ARBA00023163"/>
    </source>
</evidence>
<evidence type="ECO:0000313" key="6">
    <source>
        <dbReference type="Proteomes" id="UP000324159"/>
    </source>
</evidence>
<dbReference type="SUPFAM" id="SSF46785">
    <property type="entry name" value="Winged helix' DNA-binding domain"/>
    <property type="match status" value="1"/>
</dbReference>
<dbReference type="Gene3D" id="1.10.10.10">
    <property type="entry name" value="Winged helix-like DNA-binding domain superfamily/Winged helix DNA-binding domain"/>
    <property type="match status" value="1"/>
</dbReference>
<dbReference type="PROSITE" id="PS50987">
    <property type="entry name" value="HTH_ARSR_2"/>
    <property type="match status" value="1"/>
</dbReference>